<feature type="transmembrane region" description="Helical" evidence="2">
    <location>
        <begin position="12"/>
        <end position="33"/>
    </location>
</feature>
<dbReference type="Proteomes" id="UP001161406">
    <property type="component" value="Unassembled WGS sequence"/>
</dbReference>
<reference evidence="3" key="1">
    <citation type="journal article" date="2014" name="Int. J. Syst. Evol. Microbiol.">
        <title>Complete genome of a new Firmicutes species belonging to the dominant human colonic microbiota ('Ruminococcus bicirculans') reveals two chromosomes and a selective capacity to utilize plant glucans.</title>
        <authorList>
            <consortium name="NISC Comparative Sequencing Program"/>
            <person name="Wegmann U."/>
            <person name="Louis P."/>
            <person name="Goesmann A."/>
            <person name="Henrissat B."/>
            <person name="Duncan S.H."/>
            <person name="Flint H.J."/>
        </authorList>
    </citation>
    <scope>NUCLEOTIDE SEQUENCE</scope>
    <source>
        <strain evidence="3">NBRC 103855</strain>
    </source>
</reference>
<dbReference type="RefSeq" id="WP_284387087.1">
    <property type="nucleotide sequence ID" value="NZ_BSNG01000001.1"/>
</dbReference>
<name>A0ABQ5U9C5_9HYPH</name>
<comment type="caution">
    <text evidence="3">The sequence shown here is derived from an EMBL/GenBank/DDBJ whole genome shotgun (WGS) entry which is preliminary data.</text>
</comment>
<gene>
    <name evidence="3" type="ORF">GCM10007913_01950</name>
</gene>
<feature type="region of interest" description="Disordered" evidence="1">
    <location>
        <begin position="168"/>
        <end position="234"/>
    </location>
</feature>
<keyword evidence="2" id="KW-1133">Transmembrane helix</keyword>
<keyword evidence="4" id="KW-1185">Reference proteome</keyword>
<accession>A0ABQ5U9C5</accession>
<reference evidence="3" key="2">
    <citation type="submission" date="2023-01" db="EMBL/GenBank/DDBJ databases">
        <title>Draft genome sequence of Devosia yakushimensis strain NBRC 103855.</title>
        <authorList>
            <person name="Sun Q."/>
            <person name="Mori K."/>
        </authorList>
    </citation>
    <scope>NUCLEOTIDE SEQUENCE</scope>
    <source>
        <strain evidence="3">NBRC 103855</strain>
    </source>
</reference>
<protein>
    <submittedName>
        <fullName evidence="3">Uncharacterized protein</fullName>
    </submittedName>
</protein>
<evidence type="ECO:0000313" key="3">
    <source>
        <dbReference type="EMBL" id="GLQ08263.1"/>
    </source>
</evidence>
<proteinExistence type="predicted"/>
<evidence type="ECO:0000313" key="4">
    <source>
        <dbReference type="Proteomes" id="UP001161406"/>
    </source>
</evidence>
<dbReference type="EMBL" id="BSNG01000001">
    <property type="protein sequence ID" value="GLQ08263.1"/>
    <property type="molecule type" value="Genomic_DNA"/>
</dbReference>
<evidence type="ECO:0000256" key="1">
    <source>
        <dbReference type="SAM" id="MobiDB-lite"/>
    </source>
</evidence>
<keyword evidence="2" id="KW-0472">Membrane</keyword>
<sequence length="234" mass="24352">MRNFDFSSWESILTTLIGLALFTLIGIGIRLLIMATIQQRQQRLNRQINERLRTLMAAYKVLGGSFTGTLTVDPRHLRELHAAPQSEGEEAVEVVAGHPGSDRTRRIRDAVEAALSDILLLGTEEQVRLAERAARELIAGHPIHTHELVVSLRNFIRAALDLDPVPPDLAIPMQGPTRPSGAGGKGRGEGGGERGGQGGGGGGQGGGGGGGGAGMGMGLGLGGSNDPDPPGPRG</sequence>
<evidence type="ECO:0000256" key="2">
    <source>
        <dbReference type="SAM" id="Phobius"/>
    </source>
</evidence>
<feature type="compositionally biased region" description="Gly residues" evidence="1">
    <location>
        <begin position="193"/>
        <end position="223"/>
    </location>
</feature>
<organism evidence="3 4">
    <name type="scientific">Devosia yakushimensis</name>
    <dbReference type="NCBI Taxonomy" id="470028"/>
    <lineage>
        <taxon>Bacteria</taxon>
        <taxon>Pseudomonadati</taxon>
        <taxon>Pseudomonadota</taxon>
        <taxon>Alphaproteobacteria</taxon>
        <taxon>Hyphomicrobiales</taxon>
        <taxon>Devosiaceae</taxon>
        <taxon>Devosia</taxon>
    </lineage>
</organism>
<keyword evidence="2" id="KW-0812">Transmembrane</keyword>